<evidence type="ECO:0000256" key="6">
    <source>
        <dbReference type="SAM" id="MobiDB-lite"/>
    </source>
</evidence>
<dbReference type="EC" id="2.7.11.1" evidence="1"/>
<evidence type="ECO:0000256" key="4">
    <source>
        <dbReference type="ARBA" id="ARBA00022777"/>
    </source>
</evidence>
<keyword evidence="9" id="KW-1185">Reference proteome</keyword>
<evidence type="ECO:0000256" key="3">
    <source>
        <dbReference type="ARBA" id="ARBA00022741"/>
    </source>
</evidence>
<dbReference type="PANTHER" id="PTHR43671">
    <property type="entry name" value="SERINE/THREONINE-PROTEIN KINASE NEK"/>
    <property type="match status" value="1"/>
</dbReference>
<dbReference type="InterPro" id="IPR050660">
    <property type="entry name" value="NEK_Ser/Thr_kinase"/>
</dbReference>
<organism evidence="8 9">
    <name type="scientific">Imshaugia aleurites</name>
    <dbReference type="NCBI Taxonomy" id="172621"/>
    <lineage>
        <taxon>Eukaryota</taxon>
        <taxon>Fungi</taxon>
        <taxon>Dikarya</taxon>
        <taxon>Ascomycota</taxon>
        <taxon>Pezizomycotina</taxon>
        <taxon>Lecanoromycetes</taxon>
        <taxon>OSLEUM clade</taxon>
        <taxon>Lecanoromycetidae</taxon>
        <taxon>Lecanorales</taxon>
        <taxon>Lecanorineae</taxon>
        <taxon>Parmeliaceae</taxon>
        <taxon>Imshaugia</taxon>
    </lineage>
</organism>
<evidence type="ECO:0000313" key="8">
    <source>
        <dbReference type="EMBL" id="CAF9928278.1"/>
    </source>
</evidence>
<dbReference type="PANTHER" id="PTHR43671:SF13">
    <property type="entry name" value="SERINE_THREONINE-PROTEIN KINASE NEK2"/>
    <property type="match status" value="1"/>
</dbReference>
<evidence type="ECO:0000259" key="7">
    <source>
        <dbReference type="PROSITE" id="PS50011"/>
    </source>
</evidence>
<dbReference type="InterPro" id="IPR000719">
    <property type="entry name" value="Prot_kinase_dom"/>
</dbReference>
<reference evidence="8" key="1">
    <citation type="submission" date="2021-03" db="EMBL/GenBank/DDBJ databases">
        <authorList>
            <person name="Tagirdzhanova G."/>
        </authorList>
    </citation>
    <scope>NUCLEOTIDE SEQUENCE</scope>
</reference>
<keyword evidence="2" id="KW-0808">Transferase</keyword>
<dbReference type="EMBL" id="CAJPDT010000049">
    <property type="protein sequence ID" value="CAF9928278.1"/>
    <property type="molecule type" value="Genomic_DNA"/>
</dbReference>
<proteinExistence type="predicted"/>
<dbReference type="OrthoDB" id="310217at2759"/>
<dbReference type="PROSITE" id="PS50011">
    <property type="entry name" value="PROTEIN_KINASE_DOM"/>
    <property type="match status" value="1"/>
</dbReference>
<dbReference type="AlphaFoldDB" id="A0A8H3FP91"/>
<accession>A0A8H3FP91</accession>
<dbReference type="GO" id="GO:0005524">
    <property type="term" value="F:ATP binding"/>
    <property type="evidence" value="ECO:0007669"/>
    <property type="project" value="UniProtKB-KW"/>
</dbReference>
<feature type="compositionally biased region" description="Basic and acidic residues" evidence="6">
    <location>
        <begin position="272"/>
        <end position="289"/>
    </location>
</feature>
<evidence type="ECO:0000256" key="1">
    <source>
        <dbReference type="ARBA" id="ARBA00012513"/>
    </source>
</evidence>
<feature type="compositionally biased region" description="Low complexity" evidence="6">
    <location>
        <begin position="291"/>
        <end position="303"/>
    </location>
</feature>
<feature type="compositionally biased region" description="Acidic residues" evidence="6">
    <location>
        <begin position="257"/>
        <end position="271"/>
    </location>
</feature>
<dbReference type="InterPro" id="IPR008271">
    <property type="entry name" value="Ser/Thr_kinase_AS"/>
</dbReference>
<dbReference type="InterPro" id="IPR011009">
    <property type="entry name" value="Kinase-like_dom_sf"/>
</dbReference>
<evidence type="ECO:0000313" key="9">
    <source>
        <dbReference type="Proteomes" id="UP000664534"/>
    </source>
</evidence>
<keyword evidence="3" id="KW-0547">Nucleotide-binding</keyword>
<dbReference type="Proteomes" id="UP000664534">
    <property type="component" value="Unassembled WGS sequence"/>
</dbReference>
<dbReference type="Gene3D" id="1.10.510.10">
    <property type="entry name" value="Transferase(Phosphotransferase) domain 1"/>
    <property type="match status" value="1"/>
</dbReference>
<feature type="domain" description="Protein kinase" evidence="7">
    <location>
        <begin position="1"/>
        <end position="191"/>
    </location>
</feature>
<evidence type="ECO:0000256" key="5">
    <source>
        <dbReference type="ARBA" id="ARBA00022840"/>
    </source>
</evidence>
<gene>
    <name evidence="8" type="primary">NEK2</name>
    <name evidence="8" type="ORF">IMSHALPRED_007427</name>
</gene>
<dbReference type="Pfam" id="PF00069">
    <property type="entry name" value="Pkinase"/>
    <property type="match status" value="1"/>
</dbReference>
<dbReference type="GO" id="GO:0004674">
    <property type="term" value="F:protein serine/threonine kinase activity"/>
    <property type="evidence" value="ECO:0007669"/>
    <property type="project" value="UniProtKB-EC"/>
</dbReference>
<keyword evidence="4 8" id="KW-0418">Kinase</keyword>
<sequence length="383" mass="42694">MKNGLGSSRWGYQIVHRDLKPANIFLGLEDVESRFSSYPVAKTGDWGLASKVKHDDHINPLGLRGAGTKAYYAAEQRYPSSRDARTIQQAGHLDGSAPLAKISAHTNVWGIGAIMFELLTHQLVADYLTDDQWTVNEVFVDIPNFRKPKYSNALTELIKLCLMPEPWDRPSLEELELKIGARCRTITEEYAANPKLQENDRLYYKGSEINQMPPGDRYPGMDYAPKPSELADLNEVKNPFTDPIIYPHYPSSKKDAPDEEAGEAEDLDDNVNDNKDDQSSEGPRNDGNRKLILISDDPSSSSIGNRAGDPVIISDSDEEDEEGSSQKNEVNEGSDTDYREEVDRANQNDSDGNRDRQSPEGGSDESDNSDVRRRTAMKKVPGT</sequence>
<comment type="caution">
    <text evidence="8">The sequence shown here is derived from an EMBL/GenBank/DDBJ whole genome shotgun (WGS) entry which is preliminary data.</text>
</comment>
<feature type="region of interest" description="Disordered" evidence="6">
    <location>
        <begin position="239"/>
        <end position="383"/>
    </location>
</feature>
<dbReference type="SUPFAM" id="SSF56112">
    <property type="entry name" value="Protein kinase-like (PK-like)"/>
    <property type="match status" value="1"/>
</dbReference>
<dbReference type="PROSITE" id="PS00108">
    <property type="entry name" value="PROTEIN_KINASE_ST"/>
    <property type="match status" value="1"/>
</dbReference>
<keyword evidence="5" id="KW-0067">ATP-binding</keyword>
<evidence type="ECO:0000256" key="2">
    <source>
        <dbReference type="ARBA" id="ARBA00022679"/>
    </source>
</evidence>
<feature type="compositionally biased region" description="Basic and acidic residues" evidence="6">
    <location>
        <begin position="336"/>
        <end position="358"/>
    </location>
</feature>
<protein>
    <recommendedName>
        <fullName evidence="1">non-specific serine/threonine protein kinase</fullName>
        <ecNumber evidence="1">2.7.11.1</ecNumber>
    </recommendedName>
</protein>
<name>A0A8H3FP91_9LECA</name>